<keyword evidence="3" id="KW-1185">Reference proteome</keyword>
<dbReference type="HOGENOM" id="CLU_1678291_0_0_1"/>
<dbReference type="GeneID" id="18931640"/>
<dbReference type="InParanoid" id="F4R7Z1"/>
<sequence>MAVSIICASPPLLKPTPIRPVCRRAIEAQAEKIEVTPLQPRRAGPTERRPSMLRATTLDGRSLEEVIQAAHRASRYDQVTVKTPSTPQYQSTSYTYQSRPHLRTERRESWHSNSTDHSYHPNPHQRSRPSSMDDVQAYDYPYQYPSRHDYSLTSHPY</sequence>
<feature type="region of interest" description="Disordered" evidence="1">
    <location>
        <begin position="36"/>
        <end position="57"/>
    </location>
</feature>
<reference evidence="3" key="1">
    <citation type="journal article" date="2011" name="Proc. Natl. Acad. Sci. U.S.A.">
        <title>Obligate biotrophy features unraveled by the genomic analysis of rust fungi.</title>
        <authorList>
            <person name="Duplessis S."/>
            <person name="Cuomo C.A."/>
            <person name="Lin Y.-C."/>
            <person name="Aerts A."/>
            <person name="Tisserant E."/>
            <person name="Veneault-Fourrey C."/>
            <person name="Joly D.L."/>
            <person name="Hacquard S."/>
            <person name="Amselem J."/>
            <person name="Cantarel B.L."/>
            <person name="Chiu R."/>
            <person name="Coutinho P.M."/>
            <person name="Feau N."/>
            <person name="Field M."/>
            <person name="Frey P."/>
            <person name="Gelhaye E."/>
            <person name="Goldberg J."/>
            <person name="Grabherr M.G."/>
            <person name="Kodira C.D."/>
            <person name="Kohler A."/>
            <person name="Kuees U."/>
            <person name="Lindquist E.A."/>
            <person name="Lucas S.M."/>
            <person name="Mago R."/>
            <person name="Mauceli E."/>
            <person name="Morin E."/>
            <person name="Murat C."/>
            <person name="Pangilinan J.L."/>
            <person name="Park R."/>
            <person name="Pearson M."/>
            <person name="Quesneville H."/>
            <person name="Rouhier N."/>
            <person name="Sakthikumar S."/>
            <person name="Salamov A.A."/>
            <person name="Schmutz J."/>
            <person name="Selles B."/>
            <person name="Shapiro H."/>
            <person name="Tanguay P."/>
            <person name="Tuskan G.A."/>
            <person name="Henrissat B."/>
            <person name="Van de Peer Y."/>
            <person name="Rouze P."/>
            <person name="Ellis J.G."/>
            <person name="Dodds P.N."/>
            <person name="Schein J.E."/>
            <person name="Zhong S."/>
            <person name="Hamelin R.C."/>
            <person name="Grigoriev I.V."/>
            <person name="Szabo L.J."/>
            <person name="Martin F."/>
        </authorList>
    </citation>
    <scope>NUCLEOTIDE SEQUENCE [LARGE SCALE GENOMIC DNA]</scope>
    <source>
        <strain evidence="3">98AG31 / pathotype 3-4-7</strain>
    </source>
</reference>
<dbReference type="AlphaFoldDB" id="F4R7Z1"/>
<dbReference type="Proteomes" id="UP000001072">
    <property type="component" value="Unassembled WGS sequence"/>
</dbReference>
<name>F4R7Z1_MELLP</name>
<dbReference type="EMBL" id="GL883092">
    <property type="protein sequence ID" value="EGG11401.1"/>
    <property type="molecule type" value="Genomic_DNA"/>
</dbReference>
<evidence type="ECO:0000313" key="3">
    <source>
        <dbReference type="Proteomes" id="UP000001072"/>
    </source>
</evidence>
<dbReference type="KEGG" id="mlr:MELLADRAFT_70796"/>
<feature type="region of interest" description="Disordered" evidence="1">
    <location>
        <begin position="72"/>
        <end position="157"/>
    </location>
</feature>
<evidence type="ECO:0000313" key="2">
    <source>
        <dbReference type="EMBL" id="EGG11401.1"/>
    </source>
</evidence>
<accession>F4R7Z1</accession>
<dbReference type="RefSeq" id="XP_007405036.1">
    <property type="nucleotide sequence ID" value="XM_007404974.1"/>
</dbReference>
<feature type="compositionally biased region" description="Polar residues" evidence="1">
    <location>
        <begin position="80"/>
        <end position="98"/>
    </location>
</feature>
<proteinExistence type="predicted"/>
<evidence type="ECO:0000256" key="1">
    <source>
        <dbReference type="SAM" id="MobiDB-lite"/>
    </source>
</evidence>
<dbReference type="OrthoDB" id="2503785at2759"/>
<protein>
    <submittedName>
        <fullName evidence="2">Uncharacterized protein</fullName>
    </submittedName>
</protein>
<gene>
    <name evidence="2" type="ORF">MELLADRAFT_70796</name>
</gene>
<dbReference type="VEuPathDB" id="FungiDB:MELLADRAFT_70796"/>
<organism evidence="3">
    <name type="scientific">Melampsora larici-populina (strain 98AG31 / pathotype 3-4-7)</name>
    <name type="common">Poplar leaf rust fungus</name>
    <dbReference type="NCBI Taxonomy" id="747676"/>
    <lineage>
        <taxon>Eukaryota</taxon>
        <taxon>Fungi</taxon>
        <taxon>Dikarya</taxon>
        <taxon>Basidiomycota</taxon>
        <taxon>Pucciniomycotina</taxon>
        <taxon>Pucciniomycetes</taxon>
        <taxon>Pucciniales</taxon>
        <taxon>Melampsoraceae</taxon>
        <taxon>Melampsora</taxon>
    </lineage>
</organism>